<evidence type="ECO:0000259" key="7">
    <source>
        <dbReference type="Pfam" id="PF08281"/>
    </source>
</evidence>
<evidence type="ECO:0000256" key="4">
    <source>
        <dbReference type="ARBA" id="ARBA00023082"/>
    </source>
</evidence>
<dbReference type="Proteomes" id="UP001056035">
    <property type="component" value="Chromosome"/>
</dbReference>
<dbReference type="Gene3D" id="3.10.450.50">
    <property type="match status" value="1"/>
</dbReference>
<evidence type="ECO:0000313" key="8">
    <source>
        <dbReference type="EMBL" id="UTI65323.1"/>
    </source>
</evidence>
<evidence type="ECO:0000256" key="5">
    <source>
        <dbReference type="ARBA" id="ARBA00023163"/>
    </source>
</evidence>
<keyword evidence="9" id="KW-1185">Reference proteome</keyword>
<evidence type="ECO:0000256" key="3">
    <source>
        <dbReference type="ARBA" id="ARBA00023015"/>
    </source>
</evidence>
<keyword evidence="3" id="KW-0805">Transcription regulation</keyword>
<dbReference type="PANTHER" id="PTHR30173:SF36">
    <property type="entry name" value="ECF RNA POLYMERASE SIGMA FACTOR SIGJ"/>
    <property type="match status" value="1"/>
</dbReference>
<dbReference type="InterPro" id="IPR014284">
    <property type="entry name" value="RNA_pol_sigma-70_dom"/>
</dbReference>
<proteinExistence type="inferred from homology"/>
<dbReference type="InterPro" id="IPR036388">
    <property type="entry name" value="WH-like_DNA-bd_sf"/>
</dbReference>
<dbReference type="SUPFAM" id="SSF88946">
    <property type="entry name" value="Sigma2 domain of RNA polymerase sigma factors"/>
    <property type="match status" value="1"/>
</dbReference>
<dbReference type="InterPro" id="IPR052704">
    <property type="entry name" value="ECF_Sigma-70_Domain"/>
</dbReference>
<dbReference type="Gene3D" id="1.10.10.10">
    <property type="entry name" value="Winged helix-like DNA-binding domain superfamily/Winged helix DNA-binding domain"/>
    <property type="match status" value="1"/>
</dbReference>
<keyword evidence="5" id="KW-0804">Transcription</keyword>
<evidence type="ECO:0000259" key="6">
    <source>
        <dbReference type="Pfam" id="PF04542"/>
    </source>
</evidence>
<evidence type="ECO:0000256" key="2">
    <source>
        <dbReference type="ARBA" id="ARBA00011344"/>
    </source>
</evidence>
<dbReference type="SUPFAM" id="SSF54427">
    <property type="entry name" value="NTF2-like"/>
    <property type="match status" value="1"/>
</dbReference>
<dbReference type="SUPFAM" id="SSF88659">
    <property type="entry name" value="Sigma3 and sigma4 domains of RNA polymerase sigma factors"/>
    <property type="match status" value="1"/>
</dbReference>
<dbReference type="InterPro" id="IPR013325">
    <property type="entry name" value="RNA_pol_sigma_r2"/>
</dbReference>
<dbReference type="NCBIfam" id="NF007214">
    <property type="entry name" value="PRK09636.1"/>
    <property type="match status" value="1"/>
</dbReference>
<gene>
    <name evidence="8" type="primary">sigJ</name>
    <name evidence="8" type="ORF">NBH00_03715</name>
</gene>
<dbReference type="EMBL" id="CP098502">
    <property type="protein sequence ID" value="UTI65323.1"/>
    <property type="molecule type" value="Genomic_DNA"/>
</dbReference>
<organism evidence="8 9">
    <name type="scientific">Paraconexibacter antarcticus</name>
    <dbReference type="NCBI Taxonomy" id="2949664"/>
    <lineage>
        <taxon>Bacteria</taxon>
        <taxon>Bacillati</taxon>
        <taxon>Actinomycetota</taxon>
        <taxon>Thermoleophilia</taxon>
        <taxon>Solirubrobacterales</taxon>
        <taxon>Paraconexibacteraceae</taxon>
        <taxon>Paraconexibacter</taxon>
    </lineage>
</organism>
<dbReference type="Pfam" id="PF04542">
    <property type="entry name" value="Sigma70_r2"/>
    <property type="match status" value="1"/>
</dbReference>
<dbReference type="RefSeq" id="WP_254572005.1">
    <property type="nucleotide sequence ID" value="NZ_CP098502.1"/>
</dbReference>
<name>A0ABY5DVJ2_9ACTN</name>
<dbReference type="Pfam" id="PF08281">
    <property type="entry name" value="Sigma70_r4_2"/>
    <property type="match status" value="1"/>
</dbReference>
<sequence>MACSDPLSGPRQTAFAIAYRMLGTVADAEDVTQEATLRLSRQDAPVHNPEAWITTVATRLSIDALRAARTRRESYSGPWLPEPLLTDPGPGPVDHAELADTLSQALLVTLERLTPVERAAFLLREVFDYDYPRIAEIIDRSEANARQLVVRAKKHIAATRPRFDPDGAAREALVARFTQAVEDGDLAALEALLAEDVVLWGDGGGQVVAALIPVRGAAPVARFLTFTTRRRREWEPTCTEAARVNGQPGQIVRRADGTVYSVLALDVCGGRIAAIRIVRNPDKLDHLARPSAGR</sequence>
<evidence type="ECO:0000313" key="9">
    <source>
        <dbReference type="Proteomes" id="UP001056035"/>
    </source>
</evidence>
<keyword evidence="4" id="KW-0731">Sigma factor</keyword>
<dbReference type="NCBIfam" id="TIGR02937">
    <property type="entry name" value="sigma70-ECF"/>
    <property type="match status" value="1"/>
</dbReference>
<dbReference type="InterPro" id="IPR032710">
    <property type="entry name" value="NTF2-like_dom_sf"/>
</dbReference>
<dbReference type="Gene3D" id="1.10.1740.10">
    <property type="match status" value="1"/>
</dbReference>
<dbReference type="InterPro" id="IPR007627">
    <property type="entry name" value="RNA_pol_sigma70_r2"/>
</dbReference>
<reference evidence="8 9" key="1">
    <citation type="submission" date="2022-06" db="EMBL/GenBank/DDBJ databases">
        <title>Paraconexibacter antarcticus.</title>
        <authorList>
            <person name="Kim C.S."/>
        </authorList>
    </citation>
    <scope>NUCLEOTIDE SEQUENCE [LARGE SCALE GENOMIC DNA]</scope>
    <source>
        <strain evidence="8 9">02-257</strain>
    </source>
</reference>
<accession>A0ABY5DVJ2</accession>
<dbReference type="InterPro" id="IPR013324">
    <property type="entry name" value="RNA_pol_sigma_r3/r4-like"/>
</dbReference>
<protein>
    <submittedName>
        <fullName evidence="8">RNA polymerase sigma factor SigJ</fullName>
    </submittedName>
</protein>
<dbReference type="InterPro" id="IPR013249">
    <property type="entry name" value="RNA_pol_sigma70_r4_t2"/>
</dbReference>
<comment type="similarity">
    <text evidence="1">Belongs to the sigma-70 factor family. ECF subfamily.</text>
</comment>
<dbReference type="PANTHER" id="PTHR30173">
    <property type="entry name" value="SIGMA 19 FACTOR"/>
    <property type="match status" value="1"/>
</dbReference>
<feature type="domain" description="RNA polymerase sigma factor 70 region 4 type 2" evidence="7">
    <location>
        <begin position="104"/>
        <end position="156"/>
    </location>
</feature>
<feature type="domain" description="RNA polymerase sigma-70 region 2" evidence="6">
    <location>
        <begin position="14"/>
        <end position="69"/>
    </location>
</feature>
<comment type="subunit">
    <text evidence="2">Interacts transiently with the RNA polymerase catalytic core formed by RpoA, RpoB, RpoC and RpoZ (2 alpha, 1 beta, 1 beta' and 1 omega subunit) to form the RNA polymerase holoenzyme that can initiate transcription.</text>
</comment>
<evidence type="ECO:0000256" key="1">
    <source>
        <dbReference type="ARBA" id="ARBA00010641"/>
    </source>
</evidence>